<sequence length="210" mass="22495">MVQRRVTRRRHQGGVDMVAKTATTTDPYAVVVDASNHMMSPHSEQDSLVYSPVDASGSPAMSSVSPTPSPMMDVSGTDVSVTDVSGMDISGTDGSGTAAYIYKSTQISTQPNTDTDYQEIGVIHVTDSSPINAARGLATDVANFFGSKGYDNTVFDFARNDALEKMSEQLTASQRVCNLRMEVSNDKNLVFVHLYGTLLDKAAIAKRADA</sequence>
<dbReference type="AlphaFoldDB" id="A0A6C0ERJ0"/>
<accession>A0A6C0ERJ0</accession>
<reference evidence="1" key="1">
    <citation type="journal article" date="2020" name="Nature">
        <title>Giant virus diversity and host interactions through global metagenomics.</title>
        <authorList>
            <person name="Schulz F."/>
            <person name="Roux S."/>
            <person name="Paez-Espino D."/>
            <person name="Jungbluth S."/>
            <person name="Walsh D.A."/>
            <person name="Denef V.J."/>
            <person name="McMahon K.D."/>
            <person name="Konstantinidis K.T."/>
            <person name="Eloe-Fadrosh E.A."/>
            <person name="Kyrpides N.C."/>
            <person name="Woyke T."/>
        </authorList>
    </citation>
    <scope>NUCLEOTIDE SEQUENCE</scope>
    <source>
        <strain evidence="1">GVMAG-M-3300009068-24</strain>
    </source>
</reference>
<protein>
    <submittedName>
        <fullName evidence="1">Uncharacterized protein</fullName>
    </submittedName>
</protein>
<evidence type="ECO:0000313" key="1">
    <source>
        <dbReference type="EMBL" id="QHT29905.1"/>
    </source>
</evidence>
<dbReference type="EMBL" id="MN738885">
    <property type="protein sequence ID" value="QHT29905.1"/>
    <property type="molecule type" value="Genomic_DNA"/>
</dbReference>
<name>A0A6C0ERJ0_9ZZZZ</name>
<proteinExistence type="predicted"/>
<organism evidence="1">
    <name type="scientific">viral metagenome</name>
    <dbReference type="NCBI Taxonomy" id="1070528"/>
    <lineage>
        <taxon>unclassified sequences</taxon>
        <taxon>metagenomes</taxon>
        <taxon>organismal metagenomes</taxon>
    </lineage>
</organism>